<protein>
    <submittedName>
        <fullName evidence="1">Uncharacterized protein</fullName>
    </submittedName>
</protein>
<name>A0A0E9RLC3_ANGAN</name>
<reference evidence="1" key="1">
    <citation type="submission" date="2014-11" db="EMBL/GenBank/DDBJ databases">
        <authorList>
            <person name="Amaro Gonzalez C."/>
        </authorList>
    </citation>
    <scope>NUCLEOTIDE SEQUENCE</scope>
</reference>
<reference evidence="1" key="2">
    <citation type="journal article" date="2015" name="Fish Shellfish Immunol.">
        <title>Early steps in the European eel (Anguilla anguilla)-Vibrio vulnificus interaction in the gills: Role of the RtxA13 toxin.</title>
        <authorList>
            <person name="Callol A."/>
            <person name="Pajuelo D."/>
            <person name="Ebbesson L."/>
            <person name="Teles M."/>
            <person name="MacKenzie S."/>
            <person name="Amaro C."/>
        </authorList>
    </citation>
    <scope>NUCLEOTIDE SEQUENCE</scope>
</reference>
<sequence>MQCSYWPHSTLPDWCHFGSKQFKTIICTLIFHCTS</sequence>
<proteinExistence type="predicted"/>
<dbReference type="AlphaFoldDB" id="A0A0E9RLC3"/>
<organism evidence="1">
    <name type="scientific">Anguilla anguilla</name>
    <name type="common">European freshwater eel</name>
    <name type="synonym">Muraena anguilla</name>
    <dbReference type="NCBI Taxonomy" id="7936"/>
    <lineage>
        <taxon>Eukaryota</taxon>
        <taxon>Metazoa</taxon>
        <taxon>Chordata</taxon>
        <taxon>Craniata</taxon>
        <taxon>Vertebrata</taxon>
        <taxon>Euteleostomi</taxon>
        <taxon>Actinopterygii</taxon>
        <taxon>Neopterygii</taxon>
        <taxon>Teleostei</taxon>
        <taxon>Anguilliformes</taxon>
        <taxon>Anguillidae</taxon>
        <taxon>Anguilla</taxon>
    </lineage>
</organism>
<accession>A0A0E9RLC3</accession>
<dbReference type="EMBL" id="GBXM01078688">
    <property type="protein sequence ID" value="JAH29889.1"/>
    <property type="molecule type" value="Transcribed_RNA"/>
</dbReference>
<evidence type="ECO:0000313" key="1">
    <source>
        <dbReference type="EMBL" id="JAH29889.1"/>
    </source>
</evidence>